<gene>
    <name evidence="7" type="ORF">ACFSQ3_06650</name>
</gene>
<dbReference type="InterPro" id="IPR013740">
    <property type="entry name" value="Redoxin"/>
</dbReference>
<evidence type="ECO:0000313" key="7">
    <source>
        <dbReference type="EMBL" id="MFD2598628.1"/>
    </source>
</evidence>
<dbReference type="EMBL" id="JBHUMA010000006">
    <property type="protein sequence ID" value="MFD2598628.1"/>
    <property type="molecule type" value="Genomic_DNA"/>
</dbReference>
<keyword evidence="5" id="KW-0732">Signal</keyword>
<dbReference type="CDD" id="cd02966">
    <property type="entry name" value="TlpA_like_family"/>
    <property type="match status" value="1"/>
</dbReference>
<keyword evidence="4" id="KW-0676">Redox-active center</keyword>
<dbReference type="PANTHER" id="PTHR42852:SF6">
    <property type="entry name" value="THIOL:DISULFIDE INTERCHANGE PROTEIN DSBE"/>
    <property type="match status" value="1"/>
</dbReference>
<keyword evidence="2" id="KW-0201">Cytochrome c-type biogenesis</keyword>
<sequence>MKKFCFLLLMLPLFVVAQKNADHGARTFVDNYQKINTFEALLKKLEGRTVYIDLWATWCGPCVAEFAHKDALHDFAAKNDIDLLYISMDQDKDDHKWKKFIERRELSGMHMRVNKALYTDIQKKFSQTVQGQRVFGIPYYIIVKDGEIVLKDAPRPSSGELLFTELINYK</sequence>
<dbReference type="PANTHER" id="PTHR42852">
    <property type="entry name" value="THIOL:DISULFIDE INTERCHANGE PROTEIN DSBE"/>
    <property type="match status" value="1"/>
</dbReference>
<organism evidence="7 8">
    <name type="scientific">Sphingobacterium corticis</name>
    <dbReference type="NCBI Taxonomy" id="1812823"/>
    <lineage>
        <taxon>Bacteria</taxon>
        <taxon>Pseudomonadati</taxon>
        <taxon>Bacteroidota</taxon>
        <taxon>Sphingobacteriia</taxon>
        <taxon>Sphingobacteriales</taxon>
        <taxon>Sphingobacteriaceae</taxon>
        <taxon>Sphingobacterium</taxon>
    </lineage>
</organism>
<dbReference type="InterPro" id="IPR013766">
    <property type="entry name" value="Thioredoxin_domain"/>
</dbReference>
<accession>A0ABW5NL30</accession>
<proteinExistence type="predicted"/>
<reference evidence="8" key="1">
    <citation type="journal article" date="2019" name="Int. J. Syst. Evol. Microbiol.">
        <title>The Global Catalogue of Microorganisms (GCM) 10K type strain sequencing project: providing services to taxonomists for standard genome sequencing and annotation.</title>
        <authorList>
            <consortium name="The Broad Institute Genomics Platform"/>
            <consortium name="The Broad Institute Genome Sequencing Center for Infectious Disease"/>
            <person name="Wu L."/>
            <person name="Ma J."/>
        </authorList>
    </citation>
    <scope>NUCLEOTIDE SEQUENCE [LARGE SCALE GENOMIC DNA]</scope>
    <source>
        <strain evidence="8">KCTC 42248</strain>
    </source>
</reference>
<evidence type="ECO:0000256" key="4">
    <source>
        <dbReference type="ARBA" id="ARBA00023284"/>
    </source>
</evidence>
<dbReference type="Pfam" id="PF08534">
    <property type="entry name" value="Redoxin"/>
    <property type="match status" value="1"/>
</dbReference>
<dbReference type="InterPro" id="IPR050553">
    <property type="entry name" value="Thioredoxin_ResA/DsbE_sf"/>
</dbReference>
<evidence type="ECO:0000313" key="8">
    <source>
        <dbReference type="Proteomes" id="UP001597393"/>
    </source>
</evidence>
<feature type="chain" id="PRO_5046165950" evidence="5">
    <location>
        <begin position="22"/>
        <end position="170"/>
    </location>
</feature>
<evidence type="ECO:0000259" key="6">
    <source>
        <dbReference type="PROSITE" id="PS51352"/>
    </source>
</evidence>
<dbReference type="Proteomes" id="UP001597393">
    <property type="component" value="Unassembled WGS sequence"/>
</dbReference>
<dbReference type="SUPFAM" id="SSF52833">
    <property type="entry name" value="Thioredoxin-like"/>
    <property type="match status" value="1"/>
</dbReference>
<feature type="signal peptide" evidence="5">
    <location>
        <begin position="1"/>
        <end position="21"/>
    </location>
</feature>
<evidence type="ECO:0000256" key="1">
    <source>
        <dbReference type="ARBA" id="ARBA00004196"/>
    </source>
</evidence>
<evidence type="ECO:0000256" key="5">
    <source>
        <dbReference type="SAM" id="SignalP"/>
    </source>
</evidence>
<keyword evidence="8" id="KW-1185">Reference proteome</keyword>
<evidence type="ECO:0000256" key="3">
    <source>
        <dbReference type="ARBA" id="ARBA00023157"/>
    </source>
</evidence>
<evidence type="ECO:0000256" key="2">
    <source>
        <dbReference type="ARBA" id="ARBA00022748"/>
    </source>
</evidence>
<name>A0ABW5NL30_9SPHI</name>
<comment type="caution">
    <text evidence="7">The sequence shown here is derived from an EMBL/GenBank/DDBJ whole genome shotgun (WGS) entry which is preliminary data.</text>
</comment>
<dbReference type="InterPro" id="IPR036249">
    <property type="entry name" value="Thioredoxin-like_sf"/>
</dbReference>
<comment type="subcellular location">
    <subcellularLocation>
        <location evidence="1">Cell envelope</location>
    </subcellularLocation>
</comment>
<dbReference type="Gene3D" id="3.40.30.10">
    <property type="entry name" value="Glutaredoxin"/>
    <property type="match status" value="1"/>
</dbReference>
<keyword evidence="3" id="KW-1015">Disulfide bond</keyword>
<dbReference type="RefSeq" id="WP_380868683.1">
    <property type="nucleotide sequence ID" value="NZ_JBHUMA010000006.1"/>
</dbReference>
<protein>
    <submittedName>
        <fullName evidence="7">TlpA family protein disulfide reductase</fullName>
    </submittedName>
</protein>
<dbReference type="PROSITE" id="PS51352">
    <property type="entry name" value="THIOREDOXIN_2"/>
    <property type="match status" value="1"/>
</dbReference>
<feature type="domain" description="Thioredoxin" evidence="6">
    <location>
        <begin position="5"/>
        <end position="170"/>
    </location>
</feature>